<dbReference type="InterPro" id="IPR020568">
    <property type="entry name" value="Ribosomal_Su5_D2-typ_SF"/>
</dbReference>
<reference evidence="7 8" key="1">
    <citation type="journal article" date="2015" name="Int. J. Syst. Evol. Microbiol.">
        <title>Exiguobacterium enclense sp. nov., isolated from sediment.</title>
        <authorList>
            <person name="Dastager S.G."/>
            <person name="Mawlankar R."/>
            <person name="Sonalkar V.V."/>
            <person name="Thorat M.N."/>
            <person name="Mual P."/>
            <person name="Verma A."/>
            <person name="Krishnamurthi S."/>
            <person name="Tang S.K."/>
            <person name="Li W.J."/>
        </authorList>
    </citation>
    <scope>NUCLEOTIDE SEQUENCE [LARGE SCALE GENOMIC DNA]</scope>
    <source>
        <strain evidence="7 8">NIO-1109</strain>
    </source>
</reference>
<dbReference type="InterPro" id="IPR014762">
    <property type="entry name" value="DNA_mismatch_repair_CS"/>
</dbReference>
<feature type="domain" description="MutL C-terminal dimerisation" evidence="5">
    <location>
        <begin position="424"/>
        <end position="566"/>
    </location>
</feature>
<dbReference type="InterPro" id="IPR014721">
    <property type="entry name" value="Ribsml_uS5_D2-typ_fold_subgr"/>
</dbReference>
<dbReference type="SMART" id="SM01340">
    <property type="entry name" value="DNA_mis_repair"/>
    <property type="match status" value="1"/>
</dbReference>
<dbReference type="GO" id="GO:0030983">
    <property type="term" value="F:mismatched DNA binding"/>
    <property type="evidence" value="ECO:0007669"/>
    <property type="project" value="InterPro"/>
</dbReference>
<dbReference type="Pfam" id="PF08676">
    <property type="entry name" value="MutL_C"/>
    <property type="match status" value="1"/>
</dbReference>
<dbReference type="GO" id="GO:0006298">
    <property type="term" value="P:mismatch repair"/>
    <property type="evidence" value="ECO:0007669"/>
    <property type="project" value="UniProtKB-UniRule"/>
</dbReference>
<dbReference type="InterPro" id="IPR037198">
    <property type="entry name" value="MutL_C_sf"/>
</dbReference>
<dbReference type="AlphaFoldDB" id="A0A0V8GGT0"/>
<dbReference type="EMBL" id="LNQL01000002">
    <property type="protein sequence ID" value="KSU49354.1"/>
    <property type="molecule type" value="Genomic_DNA"/>
</dbReference>
<dbReference type="Gene3D" id="3.30.1370.100">
    <property type="entry name" value="MutL, C-terminal domain, regulatory subdomain"/>
    <property type="match status" value="1"/>
</dbReference>
<feature type="domain" description="DNA mismatch repair protein S5" evidence="6">
    <location>
        <begin position="208"/>
        <end position="326"/>
    </location>
</feature>
<dbReference type="NCBIfam" id="TIGR00585">
    <property type="entry name" value="mutl"/>
    <property type="match status" value="1"/>
</dbReference>
<dbReference type="HAMAP" id="MF_00149">
    <property type="entry name" value="DNA_mis_repair"/>
    <property type="match status" value="1"/>
</dbReference>
<evidence type="ECO:0000313" key="7">
    <source>
        <dbReference type="EMBL" id="KSU49354.1"/>
    </source>
</evidence>
<dbReference type="InterPro" id="IPR042120">
    <property type="entry name" value="MutL_C_dimsub"/>
</dbReference>
<dbReference type="SUPFAM" id="SSF118116">
    <property type="entry name" value="DNA mismatch repair protein MutL"/>
    <property type="match status" value="1"/>
</dbReference>
<dbReference type="GO" id="GO:0016887">
    <property type="term" value="F:ATP hydrolysis activity"/>
    <property type="evidence" value="ECO:0007669"/>
    <property type="project" value="InterPro"/>
</dbReference>
<dbReference type="RefSeq" id="WP_058265168.1">
    <property type="nucleotide sequence ID" value="NZ_FMYN01000002.1"/>
</dbReference>
<name>A0A0V8GGT0_9BACL</name>
<dbReference type="SMART" id="SM00853">
    <property type="entry name" value="MutL_C"/>
    <property type="match status" value="1"/>
</dbReference>
<dbReference type="InterPro" id="IPR038973">
    <property type="entry name" value="MutL/Mlh/Pms-like"/>
</dbReference>
<dbReference type="InterPro" id="IPR042121">
    <property type="entry name" value="MutL_C_regsub"/>
</dbReference>
<protein>
    <recommendedName>
        <fullName evidence="4">DNA mismatch repair protein MutL</fullName>
    </recommendedName>
</protein>
<keyword evidence="3 4" id="KW-0234">DNA repair</keyword>
<organism evidence="7 8">
    <name type="scientific">Exiguobacterium indicum</name>
    <dbReference type="NCBI Taxonomy" id="296995"/>
    <lineage>
        <taxon>Bacteria</taxon>
        <taxon>Bacillati</taxon>
        <taxon>Bacillota</taxon>
        <taxon>Bacilli</taxon>
        <taxon>Bacillales</taxon>
        <taxon>Bacillales Family XII. Incertae Sedis</taxon>
        <taxon>Exiguobacterium</taxon>
    </lineage>
</organism>
<dbReference type="GO" id="GO:0005524">
    <property type="term" value="F:ATP binding"/>
    <property type="evidence" value="ECO:0007669"/>
    <property type="project" value="InterPro"/>
</dbReference>
<evidence type="ECO:0000256" key="3">
    <source>
        <dbReference type="ARBA" id="ARBA00023204"/>
    </source>
</evidence>
<dbReference type="Pfam" id="PF01119">
    <property type="entry name" value="DNA_mis_repair"/>
    <property type="match status" value="1"/>
</dbReference>
<accession>A0A0V8GGT0</accession>
<dbReference type="PANTHER" id="PTHR10073:SF12">
    <property type="entry name" value="DNA MISMATCH REPAIR PROTEIN MLH1"/>
    <property type="match status" value="1"/>
</dbReference>
<dbReference type="Gene3D" id="3.30.1540.20">
    <property type="entry name" value="MutL, C-terminal domain, dimerisation subdomain"/>
    <property type="match status" value="1"/>
</dbReference>
<evidence type="ECO:0000256" key="1">
    <source>
        <dbReference type="ARBA" id="ARBA00006082"/>
    </source>
</evidence>
<proteinExistence type="inferred from homology"/>
<dbReference type="InterPro" id="IPR013507">
    <property type="entry name" value="DNA_mismatch_S5_2-like"/>
</dbReference>
<sequence>MGIIRELSDSLANRIAAGEVVERPASVVKELVENALDAGATQIDVELEEAGMKRMTIRDNGHGFYPDDAELAFVRHATSKIKDEHDLFRIKTLGFRGEALASIASVSKVTLKTKREDAEGIRVTLEYGTVVERTPAAMNRGTELTVEHLFFNTPARLKYLKTTHTELAAITDVLNRMAFAHPDVKLRATHEGKTLIQTNGSGDVRQALASVYGHQTIQGTLVAKGANADYQLTCHLVKPEVTRASKNYITLILNGRSVKNFALTQAVLNGYHTLLPIGRYPIAVIEVTMDPLLIDVNVHPAKREVRLSKEMELCQLIQETIKMTLSRETLIPKVTPPKPKKDPSSQEKLDFSYVAEPVEETSSRAVWNYPIPKKPQEDDRPPVEKSLPFSNEDDLFEPIAPVKQEFAELIEEPAARPRFPHLDVIGQLHSSYIVCAGEDGMYMIDQHAAQERIKYETYKVMFGRPPEQRQQLLLPYTFEISSDDMKRMDEVLPLLKDVGIEFEAFGPQSFIVREVPTWFPSHRQEETIQELLDEALMKRKIDLETYREDAAIMMACKKSIKANHPLNDEMMRRLIDDLAKTEMPFTCPHGRPVIIEWTTYELEKLFKRVM</sequence>
<evidence type="ECO:0000313" key="8">
    <source>
        <dbReference type="Proteomes" id="UP000053797"/>
    </source>
</evidence>
<dbReference type="Gene3D" id="3.30.230.10">
    <property type="match status" value="1"/>
</dbReference>
<comment type="similarity">
    <text evidence="1 4">Belongs to the DNA mismatch repair MutL/HexB family.</text>
</comment>
<dbReference type="PROSITE" id="PS00058">
    <property type="entry name" value="DNA_MISMATCH_REPAIR_1"/>
    <property type="match status" value="1"/>
</dbReference>
<evidence type="ECO:0000259" key="6">
    <source>
        <dbReference type="SMART" id="SM01340"/>
    </source>
</evidence>
<dbReference type="InterPro" id="IPR014790">
    <property type="entry name" value="MutL_C"/>
</dbReference>
<dbReference type="Pfam" id="PF13589">
    <property type="entry name" value="HATPase_c_3"/>
    <property type="match status" value="1"/>
</dbReference>
<evidence type="ECO:0000256" key="2">
    <source>
        <dbReference type="ARBA" id="ARBA00022763"/>
    </source>
</evidence>
<gene>
    <name evidence="4" type="primary">mutL</name>
    <name evidence="7" type="ORF">AS033_08285</name>
</gene>
<dbReference type="SUPFAM" id="SSF54211">
    <property type="entry name" value="Ribosomal protein S5 domain 2-like"/>
    <property type="match status" value="1"/>
</dbReference>
<dbReference type="Proteomes" id="UP000053797">
    <property type="component" value="Unassembled WGS sequence"/>
</dbReference>
<keyword evidence="2 4" id="KW-0227">DNA damage</keyword>
<dbReference type="CDD" id="cd16926">
    <property type="entry name" value="HATPase_MutL-MLH-PMS-like"/>
    <property type="match status" value="1"/>
</dbReference>
<dbReference type="GO" id="GO:0140664">
    <property type="term" value="F:ATP-dependent DNA damage sensor activity"/>
    <property type="evidence" value="ECO:0007669"/>
    <property type="project" value="InterPro"/>
</dbReference>
<evidence type="ECO:0000256" key="4">
    <source>
        <dbReference type="HAMAP-Rule" id="MF_00149"/>
    </source>
</evidence>
<dbReference type="OrthoDB" id="9763467at2"/>
<evidence type="ECO:0000259" key="5">
    <source>
        <dbReference type="SMART" id="SM00853"/>
    </source>
</evidence>
<dbReference type="GO" id="GO:0032300">
    <property type="term" value="C:mismatch repair complex"/>
    <property type="evidence" value="ECO:0007669"/>
    <property type="project" value="InterPro"/>
</dbReference>
<dbReference type="SUPFAM" id="SSF55874">
    <property type="entry name" value="ATPase domain of HSP90 chaperone/DNA topoisomerase II/histidine kinase"/>
    <property type="match status" value="1"/>
</dbReference>
<dbReference type="Gene3D" id="3.30.565.10">
    <property type="entry name" value="Histidine kinase-like ATPase, C-terminal domain"/>
    <property type="match status" value="1"/>
</dbReference>
<comment type="caution">
    <text evidence="7">The sequence shown here is derived from an EMBL/GenBank/DDBJ whole genome shotgun (WGS) entry which is preliminary data.</text>
</comment>
<dbReference type="CDD" id="cd00782">
    <property type="entry name" value="MutL_Trans"/>
    <property type="match status" value="1"/>
</dbReference>
<dbReference type="InterPro" id="IPR002099">
    <property type="entry name" value="MutL/Mlh/PMS"/>
</dbReference>
<dbReference type="InterPro" id="IPR036890">
    <property type="entry name" value="HATPase_C_sf"/>
</dbReference>
<dbReference type="InterPro" id="IPR020667">
    <property type="entry name" value="DNA_mismatch_repair_MutL"/>
</dbReference>
<dbReference type="PANTHER" id="PTHR10073">
    <property type="entry name" value="DNA MISMATCH REPAIR PROTEIN MLH, PMS, MUTL"/>
    <property type="match status" value="1"/>
</dbReference>
<comment type="function">
    <text evidence="4">This protein is involved in the repair of mismatches in DNA. It is required for dam-dependent methyl-directed DNA mismatch repair. May act as a 'molecular matchmaker', a protein that promotes the formation of a stable complex between two or more DNA-binding proteins in an ATP-dependent manner without itself being part of a final effector complex.</text>
</comment>
<dbReference type="FunFam" id="3.30.565.10:FF:000003">
    <property type="entry name" value="DNA mismatch repair endonuclease MutL"/>
    <property type="match status" value="1"/>
</dbReference>